<evidence type="ECO:0000313" key="2">
    <source>
        <dbReference type="WBParaSite" id="RSKR_0000840200.1"/>
    </source>
</evidence>
<protein>
    <submittedName>
        <fullName evidence="2">Protein kinase domain-containing protein</fullName>
    </submittedName>
</protein>
<proteinExistence type="predicted"/>
<dbReference type="WBParaSite" id="RSKR_0000840200.1">
    <property type="protein sequence ID" value="RSKR_0000840200.1"/>
    <property type="gene ID" value="RSKR_0000840200"/>
</dbReference>
<dbReference type="Proteomes" id="UP000095286">
    <property type="component" value="Unplaced"/>
</dbReference>
<accession>A0AC35U6L8</accession>
<organism evidence="1 2">
    <name type="scientific">Rhabditophanes sp. KR3021</name>
    <dbReference type="NCBI Taxonomy" id="114890"/>
    <lineage>
        <taxon>Eukaryota</taxon>
        <taxon>Metazoa</taxon>
        <taxon>Ecdysozoa</taxon>
        <taxon>Nematoda</taxon>
        <taxon>Chromadorea</taxon>
        <taxon>Rhabditida</taxon>
        <taxon>Tylenchina</taxon>
        <taxon>Panagrolaimomorpha</taxon>
        <taxon>Strongyloidoidea</taxon>
        <taxon>Alloionematidae</taxon>
        <taxon>Rhabditophanes</taxon>
    </lineage>
</organism>
<evidence type="ECO:0000313" key="1">
    <source>
        <dbReference type="Proteomes" id="UP000095286"/>
    </source>
</evidence>
<reference evidence="2" key="1">
    <citation type="submission" date="2016-11" db="UniProtKB">
        <authorList>
            <consortium name="WormBaseParasite"/>
        </authorList>
    </citation>
    <scope>IDENTIFICATION</scope>
    <source>
        <strain evidence="2">KR3021</strain>
    </source>
</reference>
<sequence length="374" mass="42557">MESLVFEQRVYSETSGSCKVEEKNSFTSKNLPNCNMQEKVKTAANPFSLSERSTDFSGDKPTQYIKRESFSQEMTLFNDETINLTEEYQFKQSIDQCIGNGSYGRVFRGTNTTNNTGVAVKEMLSILVKENELQVLQIVSSNFLVRLFKVCQDVSSIHTYLIMELCDTDLCEYLKFDTPQNCLNEQNLRVVIDNVIRGYHVLYQHKIVHRDIKPPNILIMLNNPNLNEPGGILSAKITDFGISRVLEGDENDSQGELPLSNVAGTLHYMAPEIGVNLLQVNNYNYSVDVWSIGCVLFECLTGRVPFDEGQICRLFLYAAGDNYEAYEQPLFPSDCHSSYQQLIEGMLMIRGAKRTKPNELLQIVDKWQEKQADH</sequence>
<name>A0AC35U6L8_9BILA</name>